<evidence type="ECO:0000313" key="3">
    <source>
        <dbReference type="Proteomes" id="UP001499938"/>
    </source>
</evidence>
<keyword evidence="1" id="KW-0732">Signal</keyword>
<keyword evidence="3" id="KW-1185">Reference proteome</keyword>
<proteinExistence type="predicted"/>
<dbReference type="Proteomes" id="UP001499938">
    <property type="component" value="Unassembled WGS sequence"/>
</dbReference>
<comment type="caution">
    <text evidence="2">The sequence shown here is derived from an EMBL/GenBank/DDBJ whole genome shotgun (WGS) entry which is preliminary data.</text>
</comment>
<organism evidence="2 3">
    <name type="scientific">Nostocoides veronense</name>
    <dbReference type="NCBI Taxonomy" id="330836"/>
    <lineage>
        <taxon>Bacteria</taxon>
        <taxon>Bacillati</taxon>
        <taxon>Actinomycetota</taxon>
        <taxon>Actinomycetes</taxon>
        <taxon>Micrococcales</taxon>
        <taxon>Intrasporangiaceae</taxon>
        <taxon>Nostocoides</taxon>
    </lineage>
</organism>
<feature type="chain" id="PRO_5046845690" evidence="1">
    <location>
        <begin position="21"/>
        <end position="396"/>
    </location>
</feature>
<gene>
    <name evidence="2" type="ORF">GCM10009811_06850</name>
</gene>
<feature type="signal peptide" evidence="1">
    <location>
        <begin position="1"/>
        <end position="20"/>
    </location>
</feature>
<protein>
    <submittedName>
        <fullName evidence="2">Uncharacterized protein</fullName>
    </submittedName>
</protein>
<dbReference type="EMBL" id="BAAAPO010000011">
    <property type="protein sequence ID" value="GAA1784185.1"/>
    <property type="molecule type" value="Genomic_DNA"/>
</dbReference>
<sequence length="396" mass="40921">MRRRALAGALILALAGPAGCSRGERFDDVFSPVDVRLPGPVTAMAALGHEALLGTYDVSARPRAGLFRVSSTDDLVPLDITASSPYAFEGRFRYLATDGNEVTGLTGISGGAHGNVRWAVWRGAGPVLEQPQTFETFGGIDAGALTGVAYDATGPLLVGSWKSAVTGLDAAIWRPEGTRWVRAESAGTALANRADRLVQISAAATAPGGRALLAGAATDLQQGVRVAPLAWVERDGQWHAQELPTLLAAESANGVSTGVEAASCGPVWCVLAGRDHGELRAWLGRFSADGTFTVDTVRAPVRGSAQAGDTMTSLVPDQAEWVGTGVSAAYAWLALADGSGAGTVWRWPLPRSTAGTDGGMLELEVPGSPTAVAVAGDRVWLAGTAKERVALWSARG</sequence>
<reference evidence="2 3" key="1">
    <citation type="journal article" date="2019" name="Int. J. Syst. Evol. Microbiol.">
        <title>The Global Catalogue of Microorganisms (GCM) 10K type strain sequencing project: providing services to taxonomists for standard genome sequencing and annotation.</title>
        <authorList>
            <consortium name="The Broad Institute Genomics Platform"/>
            <consortium name="The Broad Institute Genome Sequencing Center for Infectious Disease"/>
            <person name="Wu L."/>
            <person name="Ma J."/>
        </authorList>
    </citation>
    <scope>NUCLEOTIDE SEQUENCE [LARGE SCALE GENOMIC DNA]</scope>
    <source>
        <strain evidence="2 3">JCM 15592</strain>
    </source>
</reference>
<accession>A0ABN2LD57</accession>
<name>A0ABN2LD57_9MICO</name>
<dbReference type="RefSeq" id="WP_344081346.1">
    <property type="nucleotide sequence ID" value="NZ_BAAAPO010000011.1"/>
</dbReference>
<evidence type="ECO:0000256" key="1">
    <source>
        <dbReference type="SAM" id="SignalP"/>
    </source>
</evidence>
<dbReference type="SUPFAM" id="SSF63829">
    <property type="entry name" value="Calcium-dependent phosphotriesterase"/>
    <property type="match status" value="1"/>
</dbReference>
<evidence type="ECO:0000313" key="2">
    <source>
        <dbReference type="EMBL" id="GAA1784185.1"/>
    </source>
</evidence>